<accession>A0A7S4E6A8</accession>
<proteinExistence type="inferred from homology"/>
<dbReference type="InterPro" id="IPR037104">
    <property type="entry name" value="Annexin_sf"/>
</dbReference>
<sequence length="656" mass="71567">MRLEKAMKGWGADDKVLIRILGGLDHASKPSMLQVADAYQRKYTRTLKDALRANIKGNFLKAATAWISALEDPAQHLEVKTNVDVDTCTDLDALLDDLLVEHNSVECMMADVDAQEIYNCCHGWGTSDGKLIALLCSRSKPHLQKVAAAYYEQRDKPLLKRLRSETTGWYRLFMTYLVESPEDADVRALDSAMDGLGADAVAIIEFLVGRSQARVRAAKARWEGKHDKPLVDRLRSELHGSNRTLALELLKGERNETAPVNEKLAKEQADELHKGVSRWGSTDDEKFISILAKNSPNQNAALRSAYEKKYNRSLESQIAKVGQKNLKKCLQALLLPPADYYAMRIRKAFVGLGTSDKVVCRVLGGSDKCDALAIAAAYQRKYTTVLKDGIKKECSGNYKRLAQAWVTLPDALEDPEAPIDVIADTQSEPDGDGVVDDPDPPTPPASPKAPSPPPPPPVPVPQPTAVAAPVQQCAIYEHQDSRGVWTAYDNATASILEAAVRSNPNAVVRLPGIPFEVRFGAAARSARIQQPPPTGALQVNIHNENSRVVRRRPAGSVAPPPAPPAYQQPQQYQAPPPPVPQRPVQMAMPAGTFPVLVPAGHGPGMQLMVRAPNTGQMMTVIIPQGVGPGGQFAVPLPQPPRVQYGAPQQNWRTAMY</sequence>
<dbReference type="InterPro" id="IPR018502">
    <property type="entry name" value="Annexin_repeat"/>
</dbReference>
<name>A0A7S4E6A8_9STRA</name>
<organism evidence="6">
    <name type="scientific">Pelagomonas calceolata</name>
    <dbReference type="NCBI Taxonomy" id="35677"/>
    <lineage>
        <taxon>Eukaryota</taxon>
        <taxon>Sar</taxon>
        <taxon>Stramenopiles</taxon>
        <taxon>Ochrophyta</taxon>
        <taxon>Pelagophyceae</taxon>
        <taxon>Pelagomonadales</taxon>
        <taxon>Pelagomonadaceae</taxon>
        <taxon>Pelagomonas</taxon>
    </lineage>
</organism>
<reference evidence="6" key="1">
    <citation type="submission" date="2021-01" db="EMBL/GenBank/DDBJ databases">
        <authorList>
            <person name="Corre E."/>
            <person name="Pelletier E."/>
            <person name="Niang G."/>
            <person name="Scheremetjew M."/>
            <person name="Finn R."/>
            <person name="Kale V."/>
            <person name="Holt S."/>
            <person name="Cochrane G."/>
            <person name="Meng A."/>
            <person name="Brown T."/>
            <person name="Cohen L."/>
        </authorList>
    </citation>
    <scope>NUCLEOTIDE SEQUENCE</scope>
    <source>
        <strain evidence="6">CCMP1756</strain>
    </source>
</reference>
<keyword evidence="4" id="KW-0106">Calcium</keyword>
<dbReference type="PANTHER" id="PTHR10502:SF102">
    <property type="entry name" value="ANNEXIN B11"/>
    <property type="match status" value="1"/>
</dbReference>
<dbReference type="GO" id="GO:0005509">
    <property type="term" value="F:calcium ion binding"/>
    <property type="evidence" value="ECO:0007669"/>
    <property type="project" value="InterPro"/>
</dbReference>
<keyword evidence="3 4" id="KW-0041">Annexin</keyword>
<feature type="region of interest" description="Disordered" evidence="5">
    <location>
        <begin position="552"/>
        <end position="581"/>
    </location>
</feature>
<feature type="compositionally biased region" description="Pro residues" evidence="5">
    <location>
        <begin position="440"/>
        <end position="462"/>
    </location>
</feature>
<dbReference type="GO" id="GO:0005737">
    <property type="term" value="C:cytoplasm"/>
    <property type="evidence" value="ECO:0007669"/>
    <property type="project" value="TreeGrafter"/>
</dbReference>
<evidence type="ECO:0000256" key="4">
    <source>
        <dbReference type="RuleBase" id="RU003540"/>
    </source>
</evidence>
<dbReference type="GO" id="GO:0001786">
    <property type="term" value="F:phosphatidylserine binding"/>
    <property type="evidence" value="ECO:0007669"/>
    <property type="project" value="TreeGrafter"/>
</dbReference>
<dbReference type="InterPro" id="IPR001464">
    <property type="entry name" value="Annexin"/>
</dbReference>
<gene>
    <name evidence="6" type="ORF">PCAL00307_LOCUS8282</name>
</gene>
<dbReference type="GO" id="GO:0005886">
    <property type="term" value="C:plasma membrane"/>
    <property type="evidence" value="ECO:0007669"/>
    <property type="project" value="TreeGrafter"/>
</dbReference>
<dbReference type="PROSITE" id="PS51897">
    <property type="entry name" value="ANNEXIN_2"/>
    <property type="match status" value="4"/>
</dbReference>
<feature type="compositionally biased region" description="Acidic residues" evidence="5">
    <location>
        <begin position="427"/>
        <end position="439"/>
    </location>
</feature>
<dbReference type="Gene3D" id="1.10.220.10">
    <property type="entry name" value="Annexin"/>
    <property type="match status" value="5"/>
</dbReference>
<dbReference type="PROSITE" id="PS00223">
    <property type="entry name" value="ANNEXIN_1"/>
    <property type="match status" value="1"/>
</dbReference>
<dbReference type="EMBL" id="HBIW01009702">
    <property type="protein sequence ID" value="CAE0692846.1"/>
    <property type="molecule type" value="Transcribed_RNA"/>
</dbReference>
<dbReference type="PRINTS" id="PR00196">
    <property type="entry name" value="ANNEXIN"/>
</dbReference>
<dbReference type="SMART" id="SM00335">
    <property type="entry name" value="ANX"/>
    <property type="match status" value="5"/>
</dbReference>
<keyword evidence="2 4" id="KW-0677">Repeat</keyword>
<evidence type="ECO:0000256" key="3">
    <source>
        <dbReference type="ARBA" id="ARBA00023216"/>
    </source>
</evidence>
<protein>
    <recommendedName>
        <fullName evidence="4">Annexin</fullName>
    </recommendedName>
</protein>
<comment type="domain">
    <text evidence="4">A pair of annexin repeats may form one binding site for calcium and phospholipid.</text>
</comment>
<dbReference type="GO" id="GO:0005544">
    <property type="term" value="F:calcium-dependent phospholipid binding"/>
    <property type="evidence" value="ECO:0007669"/>
    <property type="project" value="UniProtKB-KW"/>
</dbReference>
<evidence type="ECO:0000256" key="5">
    <source>
        <dbReference type="SAM" id="MobiDB-lite"/>
    </source>
</evidence>
<comment type="similarity">
    <text evidence="1 4">Belongs to the annexin family.</text>
</comment>
<dbReference type="InterPro" id="IPR018252">
    <property type="entry name" value="Annexin_repeat_CS"/>
</dbReference>
<evidence type="ECO:0000256" key="1">
    <source>
        <dbReference type="ARBA" id="ARBA00007831"/>
    </source>
</evidence>
<evidence type="ECO:0000256" key="2">
    <source>
        <dbReference type="ARBA" id="ARBA00022737"/>
    </source>
</evidence>
<dbReference type="Pfam" id="PF00191">
    <property type="entry name" value="Annexin"/>
    <property type="match status" value="5"/>
</dbReference>
<feature type="region of interest" description="Disordered" evidence="5">
    <location>
        <begin position="423"/>
        <end position="464"/>
    </location>
</feature>
<evidence type="ECO:0000313" key="6">
    <source>
        <dbReference type="EMBL" id="CAE0692846.1"/>
    </source>
</evidence>
<keyword evidence="4" id="KW-0111">Calcium/phospholipid-binding</keyword>
<dbReference type="AlphaFoldDB" id="A0A7S4E6A8"/>
<dbReference type="SUPFAM" id="SSF47874">
    <property type="entry name" value="Annexin"/>
    <property type="match status" value="2"/>
</dbReference>
<dbReference type="PANTHER" id="PTHR10502">
    <property type="entry name" value="ANNEXIN"/>
    <property type="match status" value="1"/>
</dbReference>